<dbReference type="GO" id="GO:0008506">
    <property type="term" value="F:sucrose:proton symporter activity"/>
    <property type="evidence" value="ECO:0007669"/>
    <property type="project" value="TreeGrafter"/>
</dbReference>
<reference evidence="7" key="1">
    <citation type="journal article" date="2020" name="Stud. Mycol.">
        <title>101 Dothideomycetes genomes: a test case for predicting lifestyles and emergence of pathogens.</title>
        <authorList>
            <person name="Haridas S."/>
            <person name="Albert R."/>
            <person name="Binder M."/>
            <person name="Bloem J."/>
            <person name="Labutti K."/>
            <person name="Salamov A."/>
            <person name="Andreopoulos B."/>
            <person name="Baker S."/>
            <person name="Barry K."/>
            <person name="Bills G."/>
            <person name="Bluhm B."/>
            <person name="Cannon C."/>
            <person name="Castanera R."/>
            <person name="Culley D."/>
            <person name="Daum C."/>
            <person name="Ezra D."/>
            <person name="Gonzalez J."/>
            <person name="Henrissat B."/>
            <person name="Kuo A."/>
            <person name="Liang C."/>
            <person name="Lipzen A."/>
            <person name="Lutzoni F."/>
            <person name="Magnuson J."/>
            <person name="Mondo S."/>
            <person name="Nolan M."/>
            <person name="Ohm R."/>
            <person name="Pangilinan J."/>
            <person name="Park H.-J."/>
            <person name="Ramirez L."/>
            <person name="Alfaro M."/>
            <person name="Sun H."/>
            <person name="Tritt A."/>
            <person name="Yoshinaga Y."/>
            <person name="Zwiers L.-H."/>
            <person name="Turgeon B."/>
            <person name="Goodwin S."/>
            <person name="Spatafora J."/>
            <person name="Crous P."/>
            <person name="Grigoriev I."/>
        </authorList>
    </citation>
    <scope>NUCLEOTIDE SEQUENCE</scope>
    <source>
        <strain evidence="7">CBS 122368</strain>
    </source>
</reference>
<feature type="transmembrane region" description="Helical" evidence="6">
    <location>
        <begin position="340"/>
        <end position="361"/>
    </location>
</feature>
<gene>
    <name evidence="7" type="ORF">BU26DRAFT_598819</name>
</gene>
<dbReference type="InterPro" id="IPR036259">
    <property type="entry name" value="MFS_trans_sf"/>
</dbReference>
<comment type="subcellular location">
    <subcellularLocation>
        <location evidence="1">Membrane</location>
        <topology evidence="1">Multi-pass membrane protein</topology>
    </subcellularLocation>
</comment>
<feature type="transmembrane region" description="Helical" evidence="6">
    <location>
        <begin position="505"/>
        <end position="522"/>
    </location>
</feature>
<keyword evidence="3 6" id="KW-0812">Transmembrane</keyword>
<dbReference type="InterPro" id="IPR011701">
    <property type="entry name" value="MFS"/>
</dbReference>
<feature type="transmembrane region" description="Helical" evidence="6">
    <location>
        <begin position="120"/>
        <end position="139"/>
    </location>
</feature>
<keyword evidence="2" id="KW-0813">Transport</keyword>
<dbReference type="Gene3D" id="1.20.1250.20">
    <property type="entry name" value="MFS general substrate transporter like domains"/>
    <property type="match status" value="1"/>
</dbReference>
<dbReference type="EMBL" id="ML987189">
    <property type="protein sequence ID" value="KAF2256034.1"/>
    <property type="molecule type" value="Genomic_DNA"/>
</dbReference>
<organism evidence="7 8">
    <name type="scientific">Trematosphaeria pertusa</name>
    <dbReference type="NCBI Taxonomy" id="390896"/>
    <lineage>
        <taxon>Eukaryota</taxon>
        <taxon>Fungi</taxon>
        <taxon>Dikarya</taxon>
        <taxon>Ascomycota</taxon>
        <taxon>Pezizomycotina</taxon>
        <taxon>Dothideomycetes</taxon>
        <taxon>Pleosporomycetidae</taxon>
        <taxon>Pleosporales</taxon>
        <taxon>Massarineae</taxon>
        <taxon>Trematosphaeriaceae</taxon>
        <taxon>Trematosphaeria</taxon>
    </lineage>
</organism>
<accession>A0A6A6IZZ6</accession>
<feature type="transmembrane region" description="Helical" evidence="6">
    <location>
        <begin position="474"/>
        <end position="493"/>
    </location>
</feature>
<evidence type="ECO:0000256" key="1">
    <source>
        <dbReference type="ARBA" id="ARBA00004141"/>
    </source>
</evidence>
<protein>
    <submittedName>
        <fullName evidence="7">Putative sucrose transport protein</fullName>
    </submittedName>
</protein>
<dbReference type="PANTHER" id="PTHR19432:SF35">
    <property type="entry name" value="SOLUTE CARRIER FAMILY 45 MEMBER 3 ISOFORM X1"/>
    <property type="match status" value="1"/>
</dbReference>
<dbReference type="GeneID" id="54588385"/>
<evidence type="ECO:0000256" key="2">
    <source>
        <dbReference type="ARBA" id="ARBA00022448"/>
    </source>
</evidence>
<feature type="transmembrane region" description="Helical" evidence="6">
    <location>
        <begin position="231"/>
        <end position="255"/>
    </location>
</feature>
<evidence type="ECO:0000256" key="6">
    <source>
        <dbReference type="SAM" id="Phobius"/>
    </source>
</evidence>
<sequence length="524" mass="56902">MAHSYKPSSRTLRSPGLAHFVEHQFDCSDISSENEGDEDAPSAPELSTALLVALTCTIGGLQTVWLTIFSHGSSYLASLGISEVQISLIWTAAPVCGSIIHPVVGVVSDRSRISWGRRRPFILIGAIIIIIAITALAWIEPITLLLCSLHGKVSMAATVTLYWAVFWVIILNIGIQTLLSGSRSLIVDVCPSEQQSIASAWAARFTGLGNILGYLIGSVPLPFLASNHEAWRFRCMALFAATVLTITAVVTGYFIREENPQHLPYDEAEGSVFARTFRGVYQGLVAMPPKARSVCRVQFFTAMAWFGFLFYSTSYVSGLYLDESCKHGMVFSSALKDRGIRLGTTSSLLFAVAALWTNVLLPHIRCSPETQLLLEKGYAVTRFNRLRQTHILWTAGLILYVLFTLSTFFISSSMGGVVAVALVGLSWGITQWAPFALIGEEIAASHDEGASLSEMGGKTWATNQNGAMMGVHNAAVSVPQIMAAMASSFIFWLTGRFGVHDAVGWVLRFSGIAGAVAAWFAWQL</sequence>
<feature type="transmembrane region" description="Helical" evidence="6">
    <location>
        <begin position="88"/>
        <end position="108"/>
    </location>
</feature>
<feature type="transmembrane region" description="Helical" evidence="6">
    <location>
        <begin position="49"/>
        <end position="68"/>
    </location>
</feature>
<feature type="transmembrane region" description="Helical" evidence="6">
    <location>
        <begin position="416"/>
        <end position="438"/>
    </location>
</feature>
<dbReference type="GO" id="GO:0005886">
    <property type="term" value="C:plasma membrane"/>
    <property type="evidence" value="ECO:0007669"/>
    <property type="project" value="TreeGrafter"/>
</dbReference>
<evidence type="ECO:0000256" key="4">
    <source>
        <dbReference type="ARBA" id="ARBA00022989"/>
    </source>
</evidence>
<dbReference type="PANTHER" id="PTHR19432">
    <property type="entry name" value="SUGAR TRANSPORTER"/>
    <property type="match status" value="1"/>
</dbReference>
<dbReference type="Pfam" id="PF07690">
    <property type="entry name" value="MFS_1"/>
    <property type="match status" value="1"/>
</dbReference>
<evidence type="ECO:0000256" key="3">
    <source>
        <dbReference type="ARBA" id="ARBA00022692"/>
    </source>
</evidence>
<evidence type="ECO:0000256" key="5">
    <source>
        <dbReference type="ARBA" id="ARBA00023136"/>
    </source>
</evidence>
<evidence type="ECO:0000313" key="8">
    <source>
        <dbReference type="Proteomes" id="UP000800094"/>
    </source>
</evidence>
<keyword evidence="4 6" id="KW-1133">Transmembrane helix</keyword>
<dbReference type="OrthoDB" id="28755at2759"/>
<feature type="transmembrane region" description="Helical" evidence="6">
    <location>
        <begin position="391"/>
        <end position="410"/>
    </location>
</feature>
<name>A0A6A6IZZ6_9PLEO</name>
<feature type="transmembrane region" description="Helical" evidence="6">
    <location>
        <begin position="159"/>
        <end position="180"/>
    </location>
</feature>
<dbReference type="SUPFAM" id="SSF103473">
    <property type="entry name" value="MFS general substrate transporter"/>
    <property type="match status" value="1"/>
</dbReference>
<evidence type="ECO:0000313" key="7">
    <source>
        <dbReference type="EMBL" id="KAF2256034.1"/>
    </source>
</evidence>
<feature type="transmembrane region" description="Helical" evidence="6">
    <location>
        <begin position="297"/>
        <end position="320"/>
    </location>
</feature>
<keyword evidence="8" id="KW-1185">Reference proteome</keyword>
<proteinExistence type="predicted"/>
<dbReference type="RefSeq" id="XP_033691038.1">
    <property type="nucleotide sequence ID" value="XM_033835055.1"/>
</dbReference>
<dbReference type="Proteomes" id="UP000800094">
    <property type="component" value="Unassembled WGS sequence"/>
</dbReference>
<dbReference type="AlphaFoldDB" id="A0A6A6IZZ6"/>
<keyword evidence="5 6" id="KW-0472">Membrane</keyword>